<name>A0AAD9Q4W9_ACRCE</name>
<keyword evidence="1" id="KW-0732">Signal</keyword>
<dbReference type="Gene3D" id="3.40.50.1110">
    <property type="entry name" value="SGNH hydrolase"/>
    <property type="match status" value="1"/>
</dbReference>
<dbReference type="CDD" id="cd00229">
    <property type="entry name" value="SGNH_hydrolase"/>
    <property type="match status" value="1"/>
</dbReference>
<evidence type="ECO:0000313" key="2">
    <source>
        <dbReference type="EMBL" id="KAK2554713.1"/>
    </source>
</evidence>
<feature type="chain" id="PRO_5042050387" description="SGNH hydrolase-type esterase domain-containing protein" evidence="1">
    <location>
        <begin position="20"/>
        <end position="526"/>
    </location>
</feature>
<reference evidence="2" key="2">
    <citation type="journal article" date="2023" name="Science">
        <title>Genomic signatures of disease resistance in endangered staghorn corals.</title>
        <authorList>
            <person name="Vollmer S.V."/>
            <person name="Selwyn J.D."/>
            <person name="Despard B.A."/>
            <person name="Roesel C.L."/>
        </authorList>
    </citation>
    <scope>NUCLEOTIDE SEQUENCE</scope>
    <source>
        <strain evidence="2">K2</strain>
    </source>
</reference>
<protein>
    <recommendedName>
        <fullName evidence="4">SGNH hydrolase-type esterase domain-containing protein</fullName>
    </recommendedName>
</protein>
<reference evidence="2" key="1">
    <citation type="journal article" date="2023" name="G3 (Bethesda)">
        <title>Whole genome assembly and annotation of the endangered Caribbean coral Acropora cervicornis.</title>
        <authorList>
            <person name="Selwyn J.D."/>
            <person name="Vollmer S.V."/>
        </authorList>
    </citation>
    <scope>NUCLEOTIDE SEQUENCE</scope>
    <source>
        <strain evidence="2">K2</strain>
    </source>
</reference>
<dbReference type="SUPFAM" id="SSF52266">
    <property type="entry name" value="SGNH hydrolase"/>
    <property type="match status" value="1"/>
</dbReference>
<evidence type="ECO:0000313" key="3">
    <source>
        <dbReference type="Proteomes" id="UP001249851"/>
    </source>
</evidence>
<evidence type="ECO:0008006" key="4">
    <source>
        <dbReference type="Google" id="ProtNLM"/>
    </source>
</evidence>
<dbReference type="Proteomes" id="UP001249851">
    <property type="component" value="Unassembled WGS sequence"/>
</dbReference>
<dbReference type="PANTHER" id="PTHR34407:SF1">
    <property type="entry name" value="SGNH HYDROLASE-TYPE ESTERASE DOMAIN-CONTAINING PROTEIN"/>
    <property type="match status" value="1"/>
</dbReference>
<keyword evidence="3" id="KW-1185">Reference proteome</keyword>
<accession>A0AAD9Q4W9</accession>
<dbReference type="InterPro" id="IPR036514">
    <property type="entry name" value="SGNH_hydro_sf"/>
</dbReference>
<dbReference type="PANTHER" id="PTHR34407">
    <property type="entry name" value="EXPRESSED PROTEIN"/>
    <property type="match status" value="1"/>
</dbReference>
<comment type="caution">
    <text evidence="2">The sequence shown here is derived from an EMBL/GenBank/DDBJ whole genome shotgun (WGS) entry which is preliminary data.</text>
</comment>
<gene>
    <name evidence="2" type="ORF">P5673_023670</name>
</gene>
<proteinExistence type="predicted"/>
<organism evidence="2 3">
    <name type="scientific">Acropora cervicornis</name>
    <name type="common">Staghorn coral</name>
    <dbReference type="NCBI Taxonomy" id="6130"/>
    <lineage>
        <taxon>Eukaryota</taxon>
        <taxon>Metazoa</taxon>
        <taxon>Cnidaria</taxon>
        <taxon>Anthozoa</taxon>
        <taxon>Hexacorallia</taxon>
        <taxon>Scleractinia</taxon>
        <taxon>Astrocoeniina</taxon>
        <taxon>Acroporidae</taxon>
        <taxon>Acropora</taxon>
    </lineage>
</organism>
<feature type="signal peptide" evidence="1">
    <location>
        <begin position="1"/>
        <end position="19"/>
    </location>
</feature>
<sequence length="526" mass="59969">MNFYSFGPMIFLVISQALCACSSSCRLDADPFTIWWHRLIYRNLKQLSVSLSDIDNAIHNYGRSSPRVWRIFSKAMEGKSIKMIVIGGSNSAGGGIPDHTQLYHQLFLHWWNSVILPCTGSKLILENLSLGGTGSDFFNLCLQNYLLNVKDPDLVLIELSVNDYGYLYGRTAEPMERLTRRVLSMPSNPLILYITLVDLIEQVNWWKGYPNPRCLNLEDLGQHEIARFYNITILSWRDIVCPMDGEGSKRRIKVKTRMISNDHRHIGIKSHFQIAAMLTRYAQKMFRSLLNPVKRKVSRKIEAIKNIAPLYMKIGVTKPYCWSLITTNWRKPSFSQSLNITVLRHTGFREITPQGPYAKAQVANPGDRNDSFGGWQSEKTGNIIEFSFYLPNLTEKTAKKSSVGLVLRRLQRGSIKVWLVGESERKPVTITGRDYGRRIGSQTRIYFLGVDISSGLKHTLQIKTDSGKAGFKVLVSGIVLGPAGMRDIKQYKPSDTIRKVWSLEDYKKLLIDYTKEKANKNKTNKT</sequence>
<dbReference type="EMBL" id="JARQWQ010000067">
    <property type="protein sequence ID" value="KAK2554713.1"/>
    <property type="molecule type" value="Genomic_DNA"/>
</dbReference>
<dbReference type="AlphaFoldDB" id="A0AAD9Q4W9"/>
<evidence type="ECO:0000256" key="1">
    <source>
        <dbReference type="SAM" id="SignalP"/>
    </source>
</evidence>